<gene>
    <name evidence="3" type="ORF">ENM21_01170</name>
</gene>
<dbReference type="AlphaFoldDB" id="A0A7C5VY25"/>
<dbReference type="PANTHER" id="PTHR43449:SF3">
    <property type="entry name" value="POLYMERASE NUCLEOTIDYL TRANSFERASE DOMAIN-CONTAINING PROTEIN"/>
    <property type="match status" value="1"/>
</dbReference>
<sequence length="149" mass="16832">MPVPSLPSSAITWPNRQTVDEAVRRWAAALVRKHPVPRILAIGYFGSYARGDWGFGSDVDLLVIVEDDPTPFIERALRYQTLSLPVPADLFVYTRDEWQAIQEQPSGRHIAREVVWVWPEDEQGQTGEAEHEDHKTLPSSEADSAEPSR</sequence>
<comment type="caution">
    <text evidence="3">The sequence shown here is derived from an EMBL/GenBank/DDBJ whole genome shotgun (WGS) entry which is preliminary data.</text>
</comment>
<organism evidence="3">
    <name type="scientific">Thermomicrobium roseum</name>
    <dbReference type="NCBI Taxonomy" id="500"/>
    <lineage>
        <taxon>Bacteria</taxon>
        <taxon>Pseudomonadati</taxon>
        <taxon>Thermomicrobiota</taxon>
        <taxon>Thermomicrobia</taxon>
        <taxon>Thermomicrobiales</taxon>
        <taxon>Thermomicrobiaceae</taxon>
        <taxon>Thermomicrobium</taxon>
    </lineage>
</organism>
<dbReference type="InterPro" id="IPR043519">
    <property type="entry name" value="NT_sf"/>
</dbReference>
<feature type="domain" description="Polymerase nucleotidyl transferase" evidence="2">
    <location>
        <begin position="30"/>
        <end position="96"/>
    </location>
</feature>
<dbReference type="CDD" id="cd05403">
    <property type="entry name" value="NT_KNTase_like"/>
    <property type="match status" value="1"/>
</dbReference>
<protein>
    <submittedName>
        <fullName evidence="3">Nucleotidyltransferase domain-containing protein</fullName>
    </submittedName>
</protein>
<dbReference type="GO" id="GO:0016779">
    <property type="term" value="F:nucleotidyltransferase activity"/>
    <property type="evidence" value="ECO:0007669"/>
    <property type="project" value="InterPro"/>
</dbReference>
<reference evidence="3" key="1">
    <citation type="journal article" date="2020" name="mSystems">
        <title>Genome- and Community-Level Interaction Insights into Carbon Utilization and Element Cycling Functions of Hydrothermarchaeota in Hydrothermal Sediment.</title>
        <authorList>
            <person name="Zhou Z."/>
            <person name="Liu Y."/>
            <person name="Xu W."/>
            <person name="Pan J."/>
            <person name="Luo Z.H."/>
            <person name="Li M."/>
        </authorList>
    </citation>
    <scope>NUCLEOTIDE SEQUENCE [LARGE SCALE GENOMIC DNA]</scope>
    <source>
        <strain evidence="3">SpSt-1065</strain>
    </source>
</reference>
<evidence type="ECO:0000256" key="1">
    <source>
        <dbReference type="SAM" id="MobiDB-lite"/>
    </source>
</evidence>
<evidence type="ECO:0000313" key="3">
    <source>
        <dbReference type="EMBL" id="HHM95819.1"/>
    </source>
</evidence>
<dbReference type="InterPro" id="IPR002934">
    <property type="entry name" value="Polymerase_NTP_transf_dom"/>
</dbReference>
<evidence type="ECO:0000259" key="2">
    <source>
        <dbReference type="Pfam" id="PF01909"/>
    </source>
</evidence>
<accession>A0A7C5VY25</accession>
<keyword evidence="3" id="KW-0808">Transferase</keyword>
<feature type="region of interest" description="Disordered" evidence="1">
    <location>
        <begin position="121"/>
        <end position="149"/>
    </location>
</feature>
<dbReference type="EMBL" id="DRWX01000059">
    <property type="protein sequence ID" value="HHM95819.1"/>
    <property type="molecule type" value="Genomic_DNA"/>
</dbReference>
<proteinExistence type="predicted"/>
<name>A0A7C5VY25_THERO</name>
<dbReference type="PANTHER" id="PTHR43449">
    <property type="entry name" value="NUCLEOTIDYLTRANSFERASE"/>
    <property type="match status" value="1"/>
</dbReference>
<dbReference type="Gene3D" id="3.30.460.10">
    <property type="entry name" value="Beta Polymerase, domain 2"/>
    <property type="match status" value="1"/>
</dbReference>
<dbReference type="Pfam" id="PF01909">
    <property type="entry name" value="NTP_transf_2"/>
    <property type="match status" value="1"/>
</dbReference>
<dbReference type="SUPFAM" id="SSF81301">
    <property type="entry name" value="Nucleotidyltransferase"/>
    <property type="match status" value="1"/>
</dbReference>